<organism evidence="2">
    <name type="scientific">Tetraselmis sp. GSL018</name>
    <dbReference type="NCBI Taxonomy" id="582737"/>
    <lineage>
        <taxon>Eukaryota</taxon>
        <taxon>Viridiplantae</taxon>
        <taxon>Chlorophyta</taxon>
        <taxon>core chlorophytes</taxon>
        <taxon>Chlorodendrophyceae</taxon>
        <taxon>Chlorodendrales</taxon>
        <taxon>Chlorodendraceae</taxon>
        <taxon>Tetraselmis</taxon>
    </lineage>
</organism>
<protein>
    <submittedName>
        <fullName evidence="2">Uncharacterized protein</fullName>
    </submittedName>
</protein>
<proteinExistence type="predicted"/>
<feature type="chain" id="PRO_5030002230" evidence="1">
    <location>
        <begin position="21"/>
        <end position="335"/>
    </location>
</feature>
<evidence type="ECO:0000313" key="2">
    <source>
        <dbReference type="EMBL" id="JAC79532.1"/>
    </source>
</evidence>
<dbReference type="AlphaFoldDB" id="A0A061S2Y7"/>
<keyword evidence="1" id="KW-0732">Signal</keyword>
<reference evidence="2" key="1">
    <citation type="submission" date="2014-05" db="EMBL/GenBank/DDBJ databases">
        <title>The transcriptome of the halophilic microalga Tetraselmis sp. GSL018 isolated from the Great Salt Lake, Utah.</title>
        <authorList>
            <person name="Jinkerson R.E."/>
            <person name="D'Adamo S."/>
            <person name="Posewitz M.C."/>
        </authorList>
    </citation>
    <scope>NUCLEOTIDE SEQUENCE</scope>
    <source>
        <strain evidence="2">GSL018</strain>
    </source>
</reference>
<evidence type="ECO:0000256" key="1">
    <source>
        <dbReference type="SAM" id="SignalP"/>
    </source>
</evidence>
<sequence>MPRIYICFALFWLVPRCCLGKHKKAVIAAGRKKSSKISSRKILRGGECNFSTVDPTHLPGRRKPWSPPRAIFGHLHMSKTGGTTLNGNLSLHYERICGHKGYSYDAIKANCRYQRYANQKYEYSDGSGISILNPGYNRGRVPNKDILEIGFENCDYVSMETDWRFWPANFGNWPLPLELHVPCRNPVDHVLSMCNAYGVDLKCGKSLIPQVHDCLRHLNRFHMDLTNKTRFSNIDVYCYDYAVQFSDYISYLSERLQPRRFHSSHVHKPTNKPRQKVSECVLKHPELENVLRSYLVANVDYWKFCDLCIGSPNDLFPNKVSTDSKVVNWHSTLST</sequence>
<accession>A0A061S2Y7</accession>
<dbReference type="EMBL" id="GBEZ01005819">
    <property type="protein sequence ID" value="JAC79532.1"/>
    <property type="molecule type" value="Transcribed_RNA"/>
</dbReference>
<gene>
    <name evidence="2" type="ORF">TSPGSL018_12486</name>
</gene>
<name>A0A061S2Y7_9CHLO</name>
<feature type="signal peptide" evidence="1">
    <location>
        <begin position="1"/>
        <end position="20"/>
    </location>
</feature>